<organism evidence="2 3">
    <name type="scientific">Halopseudomonas laoshanensis</name>
    <dbReference type="NCBI Taxonomy" id="2268758"/>
    <lineage>
        <taxon>Bacteria</taxon>
        <taxon>Pseudomonadati</taxon>
        <taxon>Pseudomonadota</taxon>
        <taxon>Gammaproteobacteria</taxon>
        <taxon>Pseudomonadales</taxon>
        <taxon>Pseudomonadaceae</taxon>
        <taxon>Halopseudomonas</taxon>
    </lineage>
</organism>
<dbReference type="Proteomes" id="UP000463138">
    <property type="component" value="Unassembled WGS sequence"/>
</dbReference>
<dbReference type="EC" id="3.4.23.-" evidence="2"/>
<comment type="caution">
    <text evidence="2">The sequence shown here is derived from an EMBL/GenBank/DDBJ whole genome shotgun (WGS) entry which is preliminary data.</text>
</comment>
<dbReference type="PROSITE" id="PS00141">
    <property type="entry name" value="ASP_PROTEASE"/>
    <property type="match status" value="1"/>
</dbReference>
<dbReference type="InterPro" id="IPR001969">
    <property type="entry name" value="Aspartic_peptidase_AS"/>
</dbReference>
<keyword evidence="2" id="KW-0645">Protease</keyword>
<dbReference type="AlphaFoldDB" id="A0A7V7GMR6"/>
<sequence>MPLLYPTLLRLSVLLLLSPAAVADPSVRVVGLFAGAAVVNIDGQRHMLRIGQPGPQGIELVAADSTTATLRINGQTRQFGMQRDYTDGFAERATTQVSIPRGRGGHYRVTGSINGQTVQFMVDTGATSVAMSSFEAQRLGIDYRVTGSEVRATTASGQVAGYRVTLARVKVGDVELTNVDGLILEGGFPTEVLLGNSYLNRIRMVDQNGTLILESR</sequence>
<dbReference type="GO" id="GO:0006508">
    <property type="term" value="P:proteolysis"/>
    <property type="evidence" value="ECO:0007669"/>
    <property type="project" value="UniProtKB-KW"/>
</dbReference>
<dbReference type="GO" id="GO:0004190">
    <property type="term" value="F:aspartic-type endopeptidase activity"/>
    <property type="evidence" value="ECO:0007669"/>
    <property type="project" value="InterPro"/>
</dbReference>
<evidence type="ECO:0000313" key="3">
    <source>
        <dbReference type="Proteomes" id="UP000463138"/>
    </source>
</evidence>
<dbReference type="CDD" id="cd05483">
    <property type="entry name" value="retropepsin_like_bacteria"/>
    <property type="match status" value="1"/>
</dbReference>
<feature type="signal peptide" evidence="1">
    <location>
        <begin position="1"/>
        <end position="23"/>
    </location>
</feature>
<evidence type="ECO:0000313" key="2">
    <source>
        <dbReference type="EMBL" id="KAA0690131.1"/>
    </source>
</evidence>
<gene>
    <name evidence="2" type="ORF">DT594_18460</name>
</gene>
<dbReference type="InterPro" id="IPR021109">
    <property type="entry name" value="Peptidase_aspartic_dom_sf"/>
</dbReference>
<keyword evidence="1" id="KW-0732">Signal</keyword>
<dbReference type="InterPro" id="IPR034122">
    <property type="entry name" value="Retropepsin-like_bacterial"/>
</dbReference>
<dbReference type="NCBIfam" id="TIGR02281">
    <property type="entry name" value="clan_AA_DTGA"/>
    <property type="match status" value="1"/>
</dbReference>
<dbReference type="EMBL" id="QOVF01000011">
    <property type="protein sequence ID" value="KAA0690131.1"/>
    <property type="molecule type" value="Genomic_DNA"/>
</dbReference>
<name>A0A7V7GMR6_9GAMM</name>
<dbReference type="Pfam" id="PF13975">
    <property type="entry name" value="gag-asp_proteas"/>
    <property type="match status" value="1"/>
</dbReference>
<keyword evidence="3" id="KW-1185">Reference proteome</keyword>
<dbReference type="OrthoDB" id="185963at2"/>
<dbReference type="InterPro" id="IPR011969">
    <property type="entry name" value="Clan_AA_Asp_peptidase_C"/>
</dbReference>
<accession>A0A7V7GMR6</accession>
<dbReference type="SUPFAM" id="SSF50630">
    <property type="entry name" value="Acid proteases"/>
    <property type="match status" value="1"/>
</dbReference>
<evidence type="ECO:0000256" key="1">
    <source>
        <dbReference type="SAM" id="SignalP"/>
    </source>
</evidence>
<reference evidence="2 3" key="1">
    <citation type="submission" date="2018-07" db="EMBL/GenBank/DDBJ databases">
        <title>Pseudomonas laoshanensis sp. nov., isolated from soil.</title>
        <authorList>
            <person name="Sun J."/>
            <person name="Yu L."/>
            <person name="Wang M."/>
            <person name="Zhang C."/>
        </authorList>
    </citation>
    <scope>NUCLEOTIDE SEQUENCE [LARGE SCALE GENOMIC DNA]</scope>
    <source>
        <strain evidence="2 3">Y22</strain>
    </source>
</reference>
<dbReference type="Gene3D" id="2.40.70.10">
    <property type="entry name" value="Acid Proteases"/>
    <property type="match status" value="1"/>
</dbReference>
<feature type="chain" id="PRO_5030792206" evidence="1">
    <location>
        <begin position="24"/>
        <end position="216"/>
    </location>
</feature>
<protein>
    <submittedName>
        <fullName evidence="2">TIGR02281 family clan AA aspartic protease</fullName>
        <ecNumber evidence="2">3.4.23.-</ecNumber>
    </submittedName>
</protein>
<keyword evidence="2" id="KW-0378">Hydrolase</keyword>
<proteinExistence type="predicted"/>